<evidence type="ECO:0000313" key="4">
    <source>
        <dbReference type="Proteomes" id="UP000800200"/>
    </source>
</evidence>
<protein>
    <recommendedName>
        <fullName evidence="5">Fungal N-terminal domain-containing protein</fullName>
    </recommendedName>
</protein>
<dbReference type="GO" id="GO:0006355">
    <property type="term" value="P:regulation of DNA-templated transcription"/>
    <property type="evidence" value="ECO:0007669"/>
    <property type="project" value="InterPro"/>
</dbReference>
<accession>A0A6A6ETZ4</accession>
<keyword evidence="4" id="KW-1185">Reference proteome</keyword>
<reference evidence="3" key="1">
    <citation type="journal article" date="2020" name="Stud. Mycol.">
        <title>101 Dothideomycetes genomes: a test case for predicting lifestyles and emergence of pathogens.</title>
        <authorList>
            <person name="Haridas S."/>
            <person name="Albert R."/>
            <person name="Binder M."/>
            <person name="Bloem J."/>
            <person name="Labutti K."/>
            <person name="Salamov A."/>
            <person name="Andreopoulos B."/>
            <person name="Baker S."/>
            <person name="Barry K."/>
            <person name="Bills G."/>
            <person name="Bluhm B."/>
            <person name="Cannon C."/>
            <person name="Castanera R."/>
            <person name="Culley D."/>
            <person name="Daum C."/>
            <person name="Ezra D."/>
            <person name="Gonzalez J."/>
            <person name="Henrissat B."/>
            <person name="Kuo A."/>
            <person name="Liang C."/>
            <person name="Lipzen A."/>
            <person name="Lutzoni F."/>
            <person name="Magnuson J."/>
            <person name="Mondo S."/>
            <person name="Nolan M."/>
            <person name="Ohm R."/>
            <person name="Pangilinan J."/>
            <person name="Park H.-J."/>
            <person name="Ramirez L."/>
            <person name="Alfaro M."/>
            <person name="Sun H."/>
            <person name="Tritt A."/>
            <person name="Yoshinaga Y."/>
            <person name="Zwiers L.-H."/>
            <person name="Turgeon B."/>
            <person name="Goodwin S."/>
            <person name="Spatafora J."/>
            <person name="Crous P."/>
            <person name="Grigoriev I."/>
        </authorList>
    </citation>
    <scope>NUCLEOTIDE SEQUENCE</scope>
    <source>
        <strain evidence="3">CBS 207.26</strain>
    </source>
</reference>
<feature type="compositionally biased region" description="Basic and acidic residues" evidence="2">
    <location>
        <begin position="475"/>
        <end position="502"/>
    </location>
</feature>
<dbReference type="OrthoDB" id="5431013at2759"/>
<dbReference type="Proteomes" id="UP000800200">
    <property type="component" value="Unassembled WGS sequence"/>
</dbReference>
<sequence>MSGFEAVAAAASIIQVADFGLRISKTIYAYTDLVKSADKRLKNLAEHVQLTSDVVRYAGDLFHQCKIVDAGEKEVRTAMQCVSTCETAFIEIEKDIEKARLTPLQRKSKLRFPFRERKFELMDARLEKLKSSLHFMLSIVTNKKPLKEAVERKGQIQEKDKELLREVETLRRAQIAADSRYQELQANYNKLLSSMNANKTESKLYGRLMSLSAALLPHLAAQTSQAMTVANPPANTIDIMDIHENESIMIHPMMNSPPISQTPIGPTASELDARAISVQSHFNTFSLVSVHCKSFYVRSPGRPYPRMTPVDCYKPSNIQTTEIQEEWGYYGRPSRYDGWERDDRWDSDEESPATFREWVGGLVTTAKSWLPSSLLGTESPHNAETTPIAAQPVHPDMSSSVPSLQSVYAVPTTDPLEFEYTVVPSERRKYNSRSGDRRAELADDGYRTGSQYSFPTRGELSSTAFKIPTAPVSEAEGKYRFTEGEIEGLDARKSYPEREEED</sequence>
<evidence type="ECO:0008006" key="5">
    <source>
        <dbReference type="Google" id="ProtNLM"/>
    </source>
</evidence>
<keyword evidence="1" id="KW-0175">Coiled coil</keyword>
<dbReference type="EMBL" id="ML994610">
    <property type="protein sequence ID" value="KAF2195044.1"/>
    <property type="molecule type" value="Genomic_DNA"/>
</dbReference>
<feature type="region of interest" description="Disordered" evidence="2">
    <location>
        <begin position="427"/>
        <end position="502"/>
    </location>
</feature>
<proteinExistence type="predicted"/>
<dbReference type="PANTHER" id="PTHR36167">
    <property type="entry name" value="C2H2 FINGER DOMAIN TRANSCRIPTION FACTOR (EUROFUNG)-RELATED"/>
    <property type="match status" value="1"/>
</dbReference>
<evidence type="ECO:0000256" key="1">
    <source>
        <dbReference type="SAM" id="Coils"/>
    </source>
</evidence>
<dbReference type="PANTHER" id="PTHR36167:SF4">
    <property type="entry name" value="FUNGAL N-TERMINAL DOMAIN-CONTAINING PROTEIN"/>
    <property type="match status" value="1"/>
</dbReference>
<feature type="coiled-coil region" evidence="1">
    <location>
        <begin position="146"/>
        <end position="201"/>
    </location>
</feature>
<dbReference type="AlphaFoldDB" id="A0A6A6ETZ4"/>
<name>A0A6A6ETZ4_9PEZI</name>
<organism evidence="3 4">
    <name type="scientific">Zopfia rhizophila CBS 207.26</name>
    <dbReference type="NCBI Taxonomy" id="1314779"/>
    <lineage>
        <taxon>Eukaryota</taxon>
        <taxon>Fungi</taxon>
        <taxon>Dikarya</taxon>
        <taxon>Ascomycota</taxon>
        <taxon>Pezizomycotina</taxon>
        <taxon>Dothideomycetes</taxon>
        <taxon>Dothideomycetes incertae sedis</taxon>
        <taxon>Zopfiaceae</taxon>
        <taxon>Zopfia</taxon>
    </lineage>
</organism>
<feature type="compositionally biased region" description="Basic and acidic residues" evidence="2">
    <location>
        <begin position="427"/>
        <end position="446"/>
    </location>
</feature>
<evidence type="ECO:0000256" key="2">
    <source>
        <dbReference type="SAM" id="MobiDB-lite"/>
    </source>
</evidence>
<gene>
    <name evidence="3" type="ORF">K469DRAFT_681409</name>
</gene>
<dbReference type="InterPro" id="IPR039327">
    <property type="entry name" value="CON7-like"/>
</dbReference>
<evidence type="ECO:0000313" key="3">
    <source>
        <dbReference type="EMBL" id="KAF2195044.1"/>
    </source>
</evidence>
<feature type="compositionally biased region" description="Polar residues" evidence="2">
    <location>
        <begin position="448"/>
        <end position="464"/>
    </location>
</feature>